<reference evidence="2" key="1">
    <citation type="submission" date="2021-02" db="EMBL/GenBank/DDBJ databases">
        <title>Psilocybe cubensis genome.</title>
        <authorList>
            <person name="Mckernan K.J."/>
            <person name="Crawford S."/>
            <person name="Trippe A."/>
            <person name="Kane L.T."/>
            <person name="Mclaughlin S."/>
        </authorList>
    </citation>
    <scope>NUCLEOTIDE SEQUENCE [LARGE SCALE GENOMIC DNA]</scope>
    <source>
        <strain evidence="2">MGC-MH-2018</strain>
    </source>
</reference>
<name>A0A8H8CDL8_PSICU</name>
<feature type="transmembrane region" description="Helical" evidence="1">
    <location>
        <begin position="225"/>
        <end position="254"/>
    </location>
</feature>
<accession>A0A8H8CDL8</accession>
<evidence type="ECO:0000313" key="2">
    <source>
        <dbReference type="EMBL" id="KAG5162212.1"/>
    </source>
</evidence>
<proteinExistence type="predicted"/>
<organism evidence="2">
    <name type="scientific">Psilocybe cubensis</name>
    <name type="common">Psychedelic mushroom</name>
    <name type="synonym">Stropharia cubensis</name>
    <dbReference type="NCBI Taxonomy" id="181762"/>
    <lineage>
        <taxon>Eukaryota</taxon>
        <taxon>Fungi</taxon>
        <taxon>Dikarya</taxon>
        <taxon>Basidiomycota</taxon>
        <taxon>Agaricomycotina</taxon>
        <taxon>Agaricomycetes</taxon>
        <taxon>Agaricomycetidae</taxon>
        <taxon>Agaricales</taxon>
        <taxon>Agaricineae</taxon>
        <taxon>Strophariaceae</taxon>
        <taxon>Psilocybe</taxon>
    </lineage>
</organism>
<protein>
    <submittedName>
        <fullName evidence="2">Uncharacterized protein</fullName>
    </submittedName>
</protein>
<gene>
    <name evidence="2" type="ORF">JR316_012875</name>
</gene>
<keyword evidence="1" id="KW-0812">Transmembrane</keyword>
<comment type="caution">
    <text evidence="2">The sequence shown here is derived from an EMBL/GenBank/DDBJ whole genome shotgun (WGS) entry which is preliminary data.</text>
</comment>
<keyword evidence="1" id="KW-0472">Membrane</keyword>
<evidence type="ECO:0000256" key="1">
    <source>
        <dbReference type="SAM" id="Phobius"/>
    </source>
</evidence>
<keyword evidence="1" id="KW-1133">Transmembrane helix</keyword>
<sequence length="350" mass="38118">MSLSAPHSQHSRSFIAKGNGAAGIETMTLVSIFVQSILYGLFIVLFIASTAILLRKSRLQKKPINKPMLTASLTMFILATVHLAADLRRVLDAFVRHAEQPGGTKGYLSLVSEPTYVLQSTAYGTQTLVGDAFMLYRLHLVWNGDMKIVVPLLVCYIASAGVGLGAVQGFARSGPHPSDIFIGSLGRWSISFFSLTLFTNLTCTVLIALKIWWMHKRTKSIVSGVSVLPAMVIIIESGALYSAVLIILLTTYAAGSYSQYIALDAVTQIIGITFSLVIIRVGLKISDDRKQKQGGRLTTLVFGGSTEARTMDDPESDYVIDLRPFRGQIDIVVKTEEHTTEATDRIAAET</sequence>
<feature type="transmembrane region" description="Helical" evidence="1">
    <location>
        <begin position="148"/>
        <end position="170"/>
    </location>
</feature>
<dbReference type="AlphaFoldDB" id="A0A8H8CDL8"/>
<feature type="transmembrane region" description="Helical" evidence="1">
    <location>
        <begin position="190"/>
        <end position="213"/>
    </location>
</feature>
<feature type="transmembrane region" description="Helical" evidence="1">
    <location>
        <begin position="260"/>
        <end position="283"/>
    </location>
</feature>
<feature type="transmembrane region" description="Helical" evidence="1">
    <location>
        <begin position="37"/>
        <end position="55"/>
    </location>
</feature>
<dbReference type="EMBL" id="JAFIQS010000020">
    <property type="protein sequence ID" value="KAG5162212.1"/>
    <property type="molecule type" value="Genomic_DNA"/>
</dbReference>